<dbReference type="AlphaFoldDB" id="A0A0F9D4P0"/>
<keyword evidence="1" id="KW-0472">Membrane</keyword>
<organism evidence="2">
    <name type="scientific">marine sediment metagenome</name>
    <dbReference type="NCBI Taxonomy" id="412755"/>
    <lineage>
        <taxon>unclassified sequences</taxon>
        <taxon>metagenomes</taxon>
        <taxon>ecological metagenomes</taxon>
    </lineage>
</organism>
<name>A0A0F9D4P0_9ZZZZ</name>
<dbReference type="EMBL" id="LAZR01030397">
    <property type="protein sequence ID" value="KKL56728.1"/>
    <property type="molecule type" value="Genomic_DNA"/>
</dbReference>
<gene>
    <name evidence="2" type="ORF">LCGC14_2242490</name>
</gene>
<feature type="non-terminal residue" evidence="2">
    <location>
        <position position="36"/>
    </location>
</feature>
<evidence type="ECO:0000256" key="1">
    <source>
        <dbReference type="SAM" id="Phobius"/>
    </source>
</evidence>
<accession>A0A0F9D4P0</accession>
<proteinExistence type="predicted"/>
<comment type="caution">
    <text evidence="2">The sequence shown here is derived from an EMBL/GenBank/DDBJ whole genome shotgun (WGS) entry which is preliminary data.</text>
</comment>
<keyword evidence="1" id="KW-0812">Transmembrane</keyword>
<protein>
    <submittedName>
        <fullName evidence="2">Uncharacterized protein</fullName>
    </submittedName>
</protein>
<keyword evidence="1" id="KW-1133">Transmembrane helix</keyword>
<reference evidence="2" key="1">
    <citation type="journal article" date="2015" name="Nature">
        <title>Complex archaea that bridge the gap between prokaryotes and eukaryotes.</title>
        <authorList>
            <person name="Spang A."/>
            <person name="Saw J.H."/>
            <person name="Jorgensen S.L."/>
            <person name="Zaremba-Niedzwiedzka K."/>
            <person name="Martijn J."/>
            <person name="Lind A.E."/>
            <person name="van Eijk R."/>
            <person name="Schleper C."/>
            <person name="Guy L."/>
            <person name="Ettema T.J."/>
        </authorList>
    </citation>
    <scope>NUCLEOTIDE SEQUENCE</scope>
</reference>
<feature type="transmembrane region" description="Helical" evidence="1">
    <location>
        <begin position="6"/>
        <end position="25"/>
    </location>
</feature>
<evidence type="ECO:0000313" key="2">
    <source>
        <dbReference type="EMBL" id="KKL56728.1"/>
    </source>
</evidence>
<sequence>MPVSGLVIIVLAVLVICFAYSFILIDSRGILILFCI</sequence>